<dbReference type="GO" id="GO:0006355">
    <property type="term" value="P:regulation of DNA-templated transcription"/>
    <property type="evidence" value="ECO:0007669"/>
    <property type="project" value="InterPro"/>
</dbReference>
<name>A0A814IKY0_9BILA</name>
<dbReference type="Proteomes" id="UP000663879">
    <property type="component" value="Unassembled WGS sequence"/>
</dbReference>
<dbReference type="EMBL" id="CAJNOC010004559">
    <property type="protein sequence ID" value="CAF1026017.1"/>
    <property type="molecule type" value="Genomic_DNA"/>
</dbReference>
<protein>
    <submittedName>
        <fullName evidence="2">Uncharacterized protein</fullName>
    </submittedName>
</protein>
<dbReference type="GO" id="GO:0005634">
    <property type="term" value="C:nucleus"/>
    <property type="evidence" value="ECO:0007669"/>
    <property type="project" value="InterPro"/>
</dbReference>
<dbReference type="InterPro" id="IPR036060">
    <property type="entry name" value="Znf_C2H2C_sf"/>
</dbReference>
<evidence type="ECO:0000313" key="2">
    <source>
        <dbReference type="EMBL" id="CAF1026017.1"/>
    </source>
</evidence>
<feature type="coiled-coil region" evidence="1">
    <location>
        <begin position="357"/>
        <end position="395"/>
    </location>
</feature>
<keyword evidence="3" id="KW-1185">Reference proteome</keyword>
<accession>A0A814IKY0</accession>
<sequence>MNEEDINNFDDIKEIEINSENTQEKVHSNQTSYEEKPVTVLEINENTNILDHDPGNTIAHDTGSSSIINEELNDDIPCRQIDYYDYRNRDVLDSLIYQRELDFESVGLNINSYSENHDLFELYTRIQTVFDQAISEKDKIIEDLNLKILDLEYQKRVCFNKIIGKIRVKSKIIINEKTELLRYNEGEFYNQIIKSKQNFDSQIEALKIRNHSKNLCRLRRGKNKANNERKGKQEKLSKDKIIKLENLLKESQDKQLNMEETIENLEAERKIKEFEETNDDNSDIELISSKDFKCPSKNCNGNGNIHPDKKAHYSFANCPKNPKNSKINQISKEFNKKIQELYGKIRDFETQNNSNIEEKDESEIDELREKYHRMKKKYKDVKEKLKIQAEEEMKNK</sequence>
<organism evidence="2 3">
    <name type="scientific">Brachionus calyciflorus</name>
    <dbReference type="NCBI Taxonomy" id="104777"/>
    <lineage>
        <taxon>Eukaryota</taxon>
        <taxon>Metazoa</taxon>
        <taxon>Spiralia</taxon>
        <taxon>Gnathifera</taxon>
        <taxon>Rotifera</taxon>
        <taxon>Eurotatoria</taxon>
        <taxon>Monogononta</taxon>
        <taxon>Pseudotrocha</taxon>
        <taxon>Ploima</taxon>
        <taxon>Brachionidae</taxon>
        <taxon>Brachionus</taxon>
    </lineage>
</organism>
<keyword evidence="1" id="KW-0175">Coiled coil</keyword>
<feature type="coiled-coil region" evidence="1">
    <location>
        <begin position="241"/>
        <end position="277"/>
    </location>
</feature>
<evidence type="ECO:0000313" key="3">
    <source>
        <dbReference type="Proteomes" id="UP000663879"/>
    </source>
</evidence>
<proteinExistence type="predicted"/>
<comment type="caution">
    <text evidence="2">The sequence shown here is derived from an EMBL/GenBank/DDBJ whole genome shotgun (WGS) entry which is preliminary data.</text>
</comment>
<reference evidence="2" key="1">
    <citation type="submission" date="2021-02" db="EMBL/GenBank/DDBJ databases">
        <authorList>
            <person name="Nowell W R."/>
        </authorList>
    </citation>
    <scope>NUCLEOTIDE SEQUENCE</scope>
    <source>
        <strain evidence="2">Ploen Becks lab</strain>
    </source>
</reference>
<evidence type="ECO:0000256" key="1">
    <source>
        <dbReference type="SAM" id="Coils"/>
    </source>
</evidence>
<dbReference type="GO" id="GO:0008270">
    <property type="term" value="F:zinc ion binding"/>
    <property type="evidence" value="ECO:0007669"/>
    <property type="project" value="InterPro"/>
</dbReference>
<gene>
    <name evidence="2" type="ORF">OXX778_LOCUS17622</name>
</gene>
<dbReference type="SUPFAM" id="SSF103637">
    <property type="entry name" value="CCHHC domain"/>
    <property type="match status" value="1"/>
</dbReference>
<dbReference type="AlphaFoldDB" id="A0A814IKY0"/>